<dbReference type="EMBL" id="FNXY01000005">
    <property type="protein sequence ID" value="SEJ20406.1"/>
    <property type="molecule type" value="Genomic_DNA"/>
</dbReference>
<name>A0A1H6WX02_9BACT</name>
<accession>A0A1H6WX02</accession>
<sequence>MVLQFTLDRAEDDIILIPTEIKLMLKEALRLRQQEHQNHILRKSTAHRNLLVHVNLRVINLGHQNLGVLEQDQVMDLHIEEDKLFPHHKST</sequence>
<organism evidence="1 2">
    <name type="scientific">Dyadobacter koreensis</name>
    <dbReference type="NCBI Taxonomy" id="408657"/>
    <lineage>
        <taxon>Bacteria</taxon>
        <taxon>Pseudomonadati</taxon>
        <taxon>Bacteroidota</taxon>
        <taxon>Cytophagia</taxon>
        <taxon>Cytophagales</taxon>
        <taxon>Spirosomataceae</taxon>
        <taxon>Dyadobacter</taxon>
    </lineage>
</organism>
<dbReference type="AlphaFoldDB" id="A0A1H6WX02"/>
<protein>
    <submittedName>
        <fullName evidence="1">Uncharacterized protein</fullName>
    </submittedName>
</protein>
<proteinExistence type="predicted"/>
<dbReference type="Proteomes" id="UP000199532">
    <property type="component" value="Unassembled WGS sequence"/>
</dbReference>
<dbReference type="STRING" id="408657.SAMN04487995_3753"/>
<gene>
    <name evidence="1" type="ORF">SAMN04487995_3753</name>
</gene>
<reference evidence="1 2" key="1">
    <citation type="submission" date="2016-10" db="EMBL/GenBank/DDBJ databases">
        <authorList>
            <person name="de Groot N.N."/>
        </authorList>
    </citation>
    <scope>NUCLEOTIDE SEQUENCE [LARGE SCALE GENOMIC DNA]</scope>
    <source>
        <strain evidence="1 2">DSM 19938</strain>
    </source>
</reference>
<evidence type="ECO:0000313" key="1">
    <source>
        <dbReference type="EMBL" id="SEJ20406.1"/>
    </source>
</evidence>
<evidence type="ECO:0000313" key="2">
    <source>
        <dbReference type="Proteomes" id="UP000199532"/>
    </source>
</evidence>
<keyword evidence="2" id="KW-1185">Reference proteome</keyword>